<dbReference type="InterPro" id="IPR052016">
    <property type="entry name" value="Bact_Sigma-Reg"/>
</dbReference>
<name>A0A562VPY1_9BACT</name>
<evidence type="ECO:0000259" key="2">
    <source>
        <dbReference type="Pfam" id="PF07228"/>
    </source>
</evidence>
<accession>A0A562VPY1</accession>
<dbReference type="Gene3D" id="3.60.40.10">
    <property type="entry name" value="PPM-type phosphatase domain"/>
    <property type="match status" value="1"/>
</dbReference>
<dbReference type="SUPFAM" id="SSF81606">
    <property type="entry name" value="PP2C-like"/>
    <property type="match status" value="1"/>
</dbReference>
<dbReference type="AlphaFoldDB" id="A0A562VPY1"/>
<dbReference type="GO" id="GO:0016791">
    <property type="term" value="F:phosphatase activity"/>
    <property type="evidence" value="ECO:0007669"/>
    <property type="project" value="TreeGrafter"/>
</dbReference>
<reference evidence="3 4" key="1">
    <citation type="submission" date="2019-07" db="EMBL/GenBank/DDBJ databases">
        <title>Genomic Encyclopedia of Archaeal and Bacterial Type Strains, Phase II (KMG-II): from individual species to whole genera.</title>
        <authorList>
            <person name="Goeker M."/>
        </authorList>
    </citation>
    <scope>NUCLEOTIDE SEQUENCE [LARGE SCALE GENOMIC DNA]</scope>
    <source>
        <strain evidence="3 4">ATCC BAA-1139</strain>
    </source>
</reference>
<gene>
    <name evidence="3" type="ORF">JN12_01261</name>
</gene>
<dbReference type="InterPro" id="IPR001932">
    <property type="entry name" value="PPM-type_phosphatase-like_dom"/>
</dbReference>
<keyword evidence="1" id="KW-0378">Hydrolase</keyword>
<dbReference type="PANTHER" id="PTHR43156:SF2">
    <property type="entry name" value="STAGE II SPORULATION PROTEIN E"/>
    <property type="match status" value="1"/>
</dbReference>
<feature type="domain" description="PPM-type phosphatase" evidence="2">
    <location>
        <begin position="1"/>
        <end position="90"/>
    </location>
</feature>
<protein>
    <submittedName>
        <fullName evidence="3">Sigma-B regulation protein RsbU (Phosphoserine phosphatase)</fullName>
    </submittedName>
</protein>
<evidence type="ECO:0000313" key="3">
    <source>
        <dbReference type="EMBL" id="TWJ19777.1"/>
    </source>
</evidence>
<dbReference type="Pfam" id="PF07228">
    <property type="entry name" value="SpoIIE"/>
    <property type="match status" value="1"/>
</dbReference>
<evidence type="ECO:0000313" key="4">
    <source>
        <dbReference type="Proteomes" id="UP000319449"/>
    </source>
</evidence>
<proteinExistence type="predicted"/>
<dbReference type="PANTHER" id="PTHR43156">
    <property type="entry name" value="STAGE II SPORULATION PROTEIN E-RELATED"/>
    <property type="match status" value="1"/>
</dbReference>
<dbReference type="EMBL" id="VLLN01000006">
    <property type="protein sequence ID" value="TWJ19777.1"/>
    <property type="molecule type" value="Genomic_DNA"/>
</dbReference>
<evidence type="ECO:0000256" key="1">
    <source>
        <dbReference type="ARBA" id="ARBA00022801"/>
    </source>
</evidence>
<dbReference type="OrthoDB" id="20101at2"/>
<dbReference type="Proteomes" id="UP000319449">
    <property type="component" value="Unassembled WGS sequence"/>
</dbReference>
<organism evidence="3 4">
    <name type="scientific">Geobacter argillaceus</name>
    <dbReference type="NCBI Taxonomy" id="345631"/>
    <lineage>
        <taxon>Bacteria</taxon>
        <taxon>Pseudomonadati</taxon>
        <taxon>Thermodesulfobacteriota</taxon>
        <taxon>Desulfuromonadia</taxon>
        <taxon>Geobacterales</taxon>
        <taxon>Geobacteraceae</taxon>
        <taxon>Geobacter</taxon>
    </lineage>
</organism>
<dbReference type="InterPro" id="IPR036457">
    <property type="entry name" value="PPM-type-like_dom_sf"/>
</dbReference>
<dbReference type="RefSeq" id="WP_145019892.1">
    <property type="nucleotide sequence ID" value="NZ_VLLN01000006.1"/>
</dbReference>
<sequence length="91" mass="9829">MILGARKGITFEERPCRLEAGDLLLICTDGVIEALNPAGEMFGRGRLCELLRACPEASPQEVIDAVLTAVTAFTGTTSREDDVTMIAMRVM</sequence>
<keyword evidence="4" id="KW-1185">Reference proteome</keyword>
<comment type="caution">
    <text evidence="3">The sequence shown here is derived from an EMBL/GenBank/DDBJ whole genome shotgun (WGS) entry which is preliminary data.</text>
</comment>